<dbReference type="GO" id="GO:0004066">
    <property type="term" value="F:asparagine synthase (glutamine-hydrolyzing) activity"/>
    <property type="evidence" value="ECO:0007669"/>
    <property type="project" value="InterPro"/>
</dbReference>
<name>A0A8D8Q4V4_9HEMI</name>
<dbReference type="InterPro" id="IPR017932">
    <property type="entry name" value="GATase_2_dom"/>
</dbReference>
<keyword evidence="3" id="KW-0315">Glutamine amidotransferase</keyword>
<dbReference type="InterPro" id="IPR001962">
    <property type="entry name" value="Asn_synthase"/>
</dbReference>
<dbReference type="Pfam" id="PF13537">
    <property type="entry name" value="GATase_7"/>
    <property type="match status" value="1"/>
</dbReference>
<dbReference type="InterPro" id="IPR029055">
    <property type="entry name" value="Ntn_hydrolases_N"/>
</dbReference>
<evidence type="ECO:0000259" key="4">
    <source>
        <dbReference type="PROSITE" id="PS51278"/>
    </source>
</evidence>
<dbReference type="InterPro" id="IPR051857">
    <property type="entry name" value="Asn_synthetase_domain"/>
</dbReference>
<dbReference type="SUPFAM" id="SSF56235">
    <property type="entry name" value="N-terminal nucleophile aminohydrolases (Ntn hydrolases)"/>
    <property type="match status" value="1"/>
</dbReference>
<organism evidence="5">
    <name type="scientific">Cacopsylla melanoneura</name>
    <dbReference type="NCBI Taxonomy" id="428564"/>
    <lineage>
        <taxon>Eukaryota</taxon>
        <taxon>Metazoa</taxon>
        <taxon>Ecdysozoa</taxon>
        <taxon>Arthropoda</taxon>
        <taxon>Hexapoda</taxon>
        <taxon>Insecta</taxon>
        <taxon>Pterygota</taxon>
        <taxon>Neoptera</taxon>
        <taxon>Paraneoptera</taxon>
        <taxon>Hemiptera</taxon>
        <taxon>Sternorrhyncha</taxon>
        <taxon>Psylloidea</taxon>
        <taxon>Psyllidae</taxon>
        <taxon>Psyllinae</taxon>
        <taxon>Cacopsylla</taxon>
    </lineage>
</organism>
<dbReference type="AlphaFoldDB" id="A0A8D8Q4V4"/>
<reference evidence="5" key="1">
    <citation type="submission" date="2021-05" db="EMBL/GenBank/DDBJ databases">
        <authorList>
            <person name="Alioto T."/>
            <person name="Alioto T."/>
            <person name="Gomez Garrido J."/>
        </authorList>
    </citation>
    <scope>NUCLEOTIDE SEQUENCE</scope>
</reference>
<dbReference type="Pfam" id="PF00733">
    <property type="entry name" value="Asn_synthase"/>
    <property type="match status" value="1"/>
</dbReference>
<dbReference type="Gene3D" id="3.60.20.10">
    <property type="entry name" value="Glutamine Phosphoribosylpyrophosphate, subunit 1, domain 1"/>
    <property type="match status" value="1"/>
</dbReference>
<evidence type="ECO:0000313" key="5">
    <source>
        <dbReference type="EMBL" id="CAG6625178.1"/>
    </source>
</evidence>
<dbReference type="InterPro" id="IPR014729">
    <property type="entry name" value="Rossmann-like_a/b/a_fold"/>
</dbReference>
<dbReference type="PANTHER" id="PTHR45937:SF1">
    <property type="entry name" value="ASPARAGINE SYNTHETASE DOMAIN-CONTAINING PROTEIN 1"/>
    <property type="match status" value="1"/>
</dbReference>
<keyword evidence="2" id="KW-0061">Asparagine biosynthesis</keyword>
<sequence>MCGIFCLLYSSSSDESRAQSTIDTCLGPVQRRGPDSFKQLTISEDCTTCTFLASVRWTQGATMSVQPLEDGEGNVLLWNGDVYSLTSEGNSASNEPSSESDTSQVFHRFCKFGVVKTLKHIQGPYSFIFLDRRTKQLWFGKDPIGRHSLLMKCTRNSLLVTSVAHKSISHVEEIPSTHIYSLNMTCDDFQLGLKEHKWKRNITICPVLKAYHPKTPSTDIPPPEEVTSFYQNIANSAQGDKQVMMTLLESYQPLCDNVTRLTELLAQAVERRVRTQPTHCIHCQTKCAHCKTGILFSGGIDSTVIALLAHRYVPPTEPIDLLNVAFEKNQNYNVPDRITGQSSLQELITLCPDRQWNFVEINITRKELEQERSQRIKDVIYPLDTVLDDSLGCAVWFAARGRGTLESCDYTSSARILLLGMGADELLGGYTRHRTILRHCSNDWAALRAQLEHEVLNIPRRNLGRDNRVVCDHGRQSRTPFLDETVVGFLLGLSSWQRCWITEDLPASVGDKLLLRMLAWKSGLKVASNLPKRALQFGSRIAHSKEKGNAVCERL</sequence>
<dbReference type="CDD" id="cd01991">
    <property type="entry name" value="Asn_synthase_B_C"/>
    <property type="match status" value="1"/>
</dbReference>
<dbReference type="Gene3D" id="3.40.50.620">
    <property type="entry name" value="HUPs"/>
    <property type="match status" value="1"/>
</dbReference>
<accession>A0A8D8Q4V4</accession>
<dbReference type="GO" id="GO:0006529">
    <property type="term" value="P:asparagine biosynthetic process"/>
    <property type="evidence" value="ECO:0007669"/>
    <property type="project" value="UniProtKB-KW"/>
</dbReference>
<keyword evidence="1" id="KW-0028">Amino-acid biosynthesis</keyword>
<dbReference type="PROSITE" id="PS51278">
    <property type="entry name" value="GATASE_TYPE_2"/>
    <property type="match status" value="1"/>
</dbReference>
<dbReference type="EMBL" id="HBUF01059109">
    <property type="protein sequence ID" value="CAG6625178.1"/>
    <property type="molecule type" value="Transcribed_RNA"/>
</dbReference>
<evidence type="ECO:0000256" key="3">
    <source>
        <dbReference type="ARBA" id="ARBA00022962"/>
    </source>
</evidence>
<feature type="domain" description="Glutamine amidotransferase type-2" evidence="4">
    <location>
        <begin position="2"/>
        <end position="232"/>
    </location>
</feature>
<proteinExistence type="predicted"/>
<evidence type="ECO:0000256" key="2">
    <source>
        <dbReference type="ARBA" id="ARBA00022888"/>
    </source>
</evidence>
<dbReference type="SUPFAM" id="SSF52402">
    <property type="entry name" value="Adenine nucleotide alpha hydrolases-like"/>
    <property type="match status" value="1"/>
</dbReference>
<protein>
    <submittedName>
        <fullName evidence="5">Asparagine synthetase domain-containing protein 1</fullName>
    </submittedName>
</protein>
<evidence type="ECO:0000256" key="1">
    <source>
        <dbReference type="ARBA" id="ARBA00022605"/>
    </source>
</evidence>
<dbReference type="PANTHER" id="PTHR45937">
    <property type="entry name" value="ASPARAGINE SYNTHETASE DOMAIN-CONTAINING PROTEIN 1"/>
    <property type="match status" value="1"/>
</dbReference>